<keyword evidence="5" id="KW-1185">Reference proteome</keyword>
<dbReference type="InterPro" id="IPR011990">
    <property type="entry name" value="TPR-like_helical_dom_sf"/>
</dbReference>
<feature type="repeat" description="TPR" evidence="1">
    <location>
        <begin position="452"/>
        <end position="485"/>
    </location>
</feature>
<dbReference type="SUPFAM" id="SSF48452">
    <property type="entry name" value="TPR-like"/>
    <property type="match status" value="2"/>
</dbReference>
<keyword evidence="1" id="KW-0802">TPR repeat</keyword>
<dbReference type="AlphaFoldDB" id="A0AAC9HSD5"/>
<name>A0AAC9HSD5_9PSEU</name>
<proteinExistence type="predicted"/>
<evidence type="ECO:0000259" key="3">
    <source>
        <dbReference type="Pfam" id="PF00931"/>
    </source>
</evidence>
<evidence type="ECO:0000313" key="4">
    <source>
        <dbReference type="EMBL" id="AOS64797.1"/>
    </source>
</evidence>
<dbReference type="SUPFAM" id="SSF52540">
    <property type="entry name" value="P-loop containing nucleoside triphosphate hydrolases"/>
    <property type="match status" value="1"/>
</dbReference>
<feature type="domain" description="NB-ARC" evidence="3">
    <location>
        <begin position="2"/>
        <end position="148"/>
    </location>
</feature>
<sequence>MSGLGGVGKSTLARRWLHQIWPHTGDGQFYAELGGFSGGSPASPTKVLAGFLRSMGVGEEQIPADLADRAALFRTLTADKAVAVLLDDAATAAQVRPLLPSSSRSVVVVTSRMRLVGLSLEGCRFVELRPLDESSSVELLTNIVGAQRTDAEPAVTTALARQCAGLPVALSVAGARLAARPRQPIRRLVAELSSSDKRLSRLAVDAMSVDAVFDLSYRNLEPEVAEVYRLVGWHPGREYGAAVIAAVAGLPVDVVEELLAGLAEASMLEEPAEGRFRQHDLLRLHAAAQCDHARGVQWVRAMAEYYLRRAVGADLVVVPLRPRVGPVYATARSAPPAFDSAAAALGWLRLERENLSVVLEQAVQHEWFELAWQLSESLWGLFLHSRRAEESLAAIRLGIDAARRCGHVLGEATLMGQEVFVLLEIGSTDAALQSGTEALTLAHRVGDRQLEASALAHLGEAARKRCHFTDALDYLRRSLDLEEGPGATRGAAFRHRSIARVLLDLDRVDEAIEEFECARRLLTAIPDQVGAARIAMFLGGARLRAGRPTEAESALAEALTVMESGGSPFYQAEAHRGLGEVAEYRGDQAKAEHHYRRALDLYGGARMSPKSEIVQAALERLRVADIDAVGESPGPDTPGSSPTDIL</sequence>
<feature type="region of interest" description="Disordered" evidence="2">
    <location>
        <begin position="627"/>
        <end position="646"/>
    </location>
</feature>
<accession>A0AAC9HSD5</accession>
<dbReference type="InterPro" id="IPR027417">
    <property type="entry name" value="P-loop_NTPase"/>
</dbReference>
<feature type="compositionally biased region" description="Low complexity" evidence="2">
    <location>
        <begin position="632"/>
        <end position="646"/>
    </location>
</feature>
<protein>
    <submittedName>
        <fullName evidence="4">NB-ARC domain-containing protein</fullName>
    </submittedName>
</protein>
<dbReference type="SMART" id="SM00028">
    <property type="entry name" value="TPR"/>
    <property type="match status" value="3"/>
</dbReference>
<organism evidence="4 5">
    <name type="scientific">Actinoalloteichus hymeniacidonis</name>
    <dbReference type="NCBI Taxonomy" id="340345"/>
    <lineage>
        <taxon>Bacteria</taxon>
        <taxon>Bacillati</taxon>
        <taxon>Actinomycetota</taxon>
        <taxon>Actinomycetes</taxon>
        <taxon>Pseudonocardiales</taxon>
        <taxon>Pseudonocardiaceae</taxon>
        <taxon>Actinoalloteichus</taxon>
    </lineage>
</organism>
<dbReference type="Gene3D" id="3.40.50.300">
    <property type="entry name" value="P-loop containing nucleotide triphosphate hydrolases"/>
    <property type="match status" value="1"/>
</dbReference>
<dbReference type="Proteomes" id="UP000095210">
    <property type="component" value="Chromosome"/>
</dbReference>
<evidence type="ECO:0000256" key="1">
    <source>
        <dbReference type="PROSITE-ProRule" id="PRU00339"/>
    </source>
</evidence>
<gene>
    <name evidence="4" type="ORF">TL08_20030</name>
</gene>
<dbReference type="PROSITE" id="PS50005">
    <property type="entry name" value="TPR"/>
    <property type="match status" value="1"/>
</dbReference>
<evidence type="ECO:0000313" key="5">
    <source>
        <dbReference type="Proteomes" id="UP000095210"/>
    </source>
</evidence>
<dbReference type="GO" id="GO:0043531">
    <property type="term" value="F:ADP binding"/>
    <property type="evidence" value="ECO:0007669"/>
    <property type="project" value="InterPro"/>
</dbReference>
<dbReference type="Pfam" id="PF13424">
    <property type="entry name" value="TPR_12"/>
    <property type="match status" value="1"/>
</dbReference>
<dbReference type="EMBL" id="CP014859">
    <property type="protein sequence ID" value="AOS64797.1"/>
    <property type="molecule type" value="Genomic_DNA"/>
</dbReference>
<evidence type="ECO:0000256" key="2">
    <source>
        <dbReference type="SAM" id="MobiDB-lite"/>
    </source>
</evidence>
<dbReference type="PANTHER" id="PTHR47691:SF3">
    <property type="entry name" value="HTH-TYPE TRANSCRIPTIONAL REGULATOR RV0890C-RELATED"/>
    <property type="match status" value="1"/>
</dbReference>
<dbReference type="InterPro" id="IPR042197">
    <property type="entry name" value="Apaf_helical"/>
</dbReference>
<dbReference type="Pfam" id="PF00931">
    <property type="entry name" value="NB-ARC"/>
    <property type="match status" value="1"/>
</dbReference>
<dbReference type="InterPro" id="IPR019734">
    <property type="entry name" value="TPR_rpt"/>
</dbReference>
<dbReference type="Gene3D" id="1.10.8.430">
    <property type="entry name" value="Helical domain of apoptotic protease-activating factors"/>
    <property type="match status" value="1"/>
</dbReference>
<reference evidence="5" key="1">
    <citation type="submission" date="2016-03" db="EMBL/GenBank/DDBJ databases">
        <title>Complete genome sequence of the type strain Actinoalloteichus hymeniacidonis DSM 45092.</title>
        <authorList>
            <person name="Schaffert L."/>
            <person name="Albersmeier A."/>
            <person name="Winkler A."/>
            <person name="Kalinowski J."/>
            <person name="Zotchev S."/>
            <person name="Ruckert C."/>
        </authorList>
    </citation>
    <scope>NUCLEOTIDE SEQUENCE [LARGE SCALE GENOMIC DNA]</scope>
    <source>
        <strain evidence="5">HPA177(T) (DSM 45092(T))</strain>
    </source>
</reference>
<dbReference type="Gene3D" id="1.25.40.10">
    <property type="entry name" value="Tetratricopeptide repeat domain"/>
    <property type="match status" value="2"/>
</dbReference>
<dbReference type="PANTHER" id="PTHR47691">
    <property type="entry name" value="REGULATOR-RELATED"/>
    <property type="match status" value="1"/>
</dbReference>
<dbReference type="KEGG" id="ahm:TL08_20030"/>
<dbReference type="InterPro" id="IPR002182">
    <property type="entry name" value="NB-ARC"/>
</dbReference>